<evidence type="ECO:0000259" key="7">
    <source>
        <dbReference type="PROSITE" id="PS51007"/>
    </source>
</evidence>
<evidence type="ECO:0000256" key="4">
    <source>
        <dbReference type="PROSITE-ProRule" id="PRU00433"/>
    </source>
</evidence>
<dbReference type="GO" id="GO:0020037">
    <property type="term" value="F:heme binding"/>
    <property type="evidence" value="ECO:0007669"/>
    <property type="project" value="InterPro"/>
</dbReference>
<feature type="chain" id="PRO_5004794857" description="Cytochrome c domain-containing protein" evidence="6">
    <location>
        <begin position="17"/>
        <end position="141"/>
    </location>
</feature>
<feature type="signal peptide" evidence="6">
    <location>
        <begin position="1"/>
        <end position="16"/>
    </location>
</feature>
<gene>
    <name evidence="8" type="ORF">J421_1105</name>
</gene>
<evidence type="ECO:0000256" key="3">
    <source>
        <dbReference type="ARBA" id="ARBA00023004"/>
    </source>
</evidence>
<organism evidence="8 9">
    <name type="scientific">Gemmatirosa kalamazoonensis</name>
    <dbReference type="NCBI Taxonomy" id="861299"/>
    <lineage>
        <taxon>Bacteria</taxon>
        <taxon>Pseudomonadati</taxon>
        <taxon>Gemmatimonadota</taxon>
        <taxon>Gemmatimonadia</taxon>
        <taxon>Gemmatimonadales</taxon>
        <taxon>Gemmatimonadaceae</taxon>
        <taxon>Gemmatirosa</taxon>
    </lineage>
</organism>
<evidence type="ECO:0000313" key="8">
    <source>
        <dbReference type="EMBL" id="AHG88642.1"/>
    </source>
</evidence>
<proteinExistence type="predicted"/>
<keyword evidence="1 4" id="KW-0349">Heme</keyword>
<dbReference type="PROSITE" id="PS51007">
    <property type="entry name" value="CYTC"/>
    <property type="match status" value="1"/>
</dbReference>
<dbReference type="InParanoid" id="W0RDY1"/>
<evidence type="ECO:0000313" key="9">
    <source>
        <dbReference type="Proteomes" id="UP000019151"/>
    </source>
</evidence>
<dbReference type="HOGENOM" id="CLU_130243_1_0_0"/>
<dbReference type="AlphaFoldDB" id="W0RDY1"/>
<dbReference type="eggNOG" id="COG2010">
    <property type="taxonomic scope" value="Bacteria"/>
</dbReference>
<name>W0RDY1_9BACT</name>
<evidence type="ECO:0000256" key="1">
    <source>
        <dbReference type="ARBA" id="ARBA00022617"/>
    </source>
</evidence>
<dbReference type="STRING" id="861299.J421_1105"/>
<evidence type="ECO:0000256" key="2">
    <source>
        <dbReference type="ARBA" id="ARBA00022723"/>
    </source>
</evidence>
<dbReference type="Pfam" id="PF13442">
    <property type="entry name" value="Cytochrome_CBB3"/>
    <property type="match status" value="1"/>
</dbReference>
<dbReference type="RefSeq" id="WP_025410168.1">
    <property type="nucleotide sequence ID" value="NZ_CP007128.1"/>
</dbReference>
<dbReference type="InterPro" id="IPR036909">
    <property type="entry name" value="Cyt_c-like_dom_sf"/>
</dbReference>
<dbReference type="KEGG" id="gba:J421_1105"/>
<dbReference type="SUPFAM" id="SSF46626">
    <property type="entry name" value="Cytochrome c"/>
    <property type="match status" value="1"/>
</dbReference>
<sequence length="141" mass="14938">MLLLVLASRLSAQAVAKDTPAARTTRSAVYTEVQAKRGADVYVMSCKSCHTPASHTGVTFATWWKGKTVGDLLGFVSTKMPKNDPGGLDPQQYADVVAYLLKMNKLPAGESELPPDADAVKDVRIEVGAPARGPAKKPPSS</sequence>
<dbReference type="OrthoDB" id="7255288at2"/>
<dbReference type="Proteomes" id="UP000019151">
    <property type="component" value="Chromosome"/>
</dbReference>
<protein>
    <recommendedName>
        <fullName evidence="7">Cytochrome c domain-containing protein</fullName>
    </recommendedName>
</protein>
<keyword evidence="3 4" id="KW-0408">Iron</keyword>
<dbReference type="EMBL" id="CP007128">
    <property type="protein sequence ID" value="AHG88642.1"/>
    <property type="molecule type" value="Genomic_DNA"/>
</dbReference>
<feature type="region of interest" description="Disordered" evidence="5">
    <location>
        <begin position="110"/>
        <end position="141"/>
    </location>
</feature>
<keyword evidence="6" id="KW-0732">Signal</keyword>
<dbReference type="GO" id="GO:0009055">
    <property type="term" value="F:electron transfer activity"/>
    <property type="evidence" value="ECO:0007669"/>
    <property type="project" value="InterPro"/>
</dbReference>
<dbReference type="GO" id="GO:0046872">
    <property type="term" value="F:metal ion binding"/>
    <property type="evidence" value="ECO:0007669"/>
    <property type="project" value="UniProtKB-KW"/>
</dbReference>
<dbReference type="InterPro" id="IPR009056">
    <property type="entry name" value="Cyt_c-like_dom"/>
</dbReference>
<accession>W0RDY1</accession>
<evidence type="ECO:0000256" key="6">
    <source>
        <dbReference type="SAM" id="SignalP"/>
    </source>
</evidence>
<keyword evidence="2 4" id="KW-0479">Metal-binding</keyword>
<keyword evidence="9" id="KW-1185">Reference proteome</keyword>
<feature type="domain" description="Cytochrome c" evidence="7">
    <location>
        <begin position="33"/>
        <end position="104"/>
    </location>
</feature>
<evidence type="ECO:0000256" key="5">
    <source>
        <dbReference type="SAM" id="MobiDB-lite"/>
    </source>
</evidence>
<dbReference type="Gene3D" id="1.10.760.10">
    <property type="entry name" value="Cytochrome c-like domain"/>
    <property type="match status" value="1"/>
</dbReference>
<reference evidence="8 9" key="1">
    <citation type="journal article" date="2014" name="Genome Announc.">
        <title>Genome Sequence and Methylome of Soil Bacterium Gemmatirosa kalamazoonensis KBS708T, a Member of the Rarely Cultivated Gemmatimonadetes Phylum.</title>
        <authorList>
            <person name="Debruyn J.M."/>
            <person name="Radosevich M."/>
            <person name="Wommack K.E."/>
            <person name="Polson S.W."/>
            <person name="Hauser L.J."/>
            <person name="Fawaz M.N."/>
            <person name="Korlach J."/>
            <person name="Tsai Y.C."/>
        </authorList>
    </citation>
    <scope>NUCLEOTIDE SEQUENCE [LARGE SCALE GENOMIC DNA]</scope>
    <source>
        <strain evidence="8 9">KBS708</strain>
    </source>
</reference>